<feature type="compositionally biased region" description="Polar residues" evidence="1">
    <location>
        <begin position="190"/>
        <end position="202"/>
    </location>
</feature>
<feature type="compositionally biased region" description="Low complexity" evidence="1">
    <location>
        <begin position="828"/>
        <end position="848"/>
    </location>
</feature>
<feature type="compositionally biased region" description="Basic and acidic residues" evidence="1">
    <location>
        <begin position="424"/>
        <end position="436"/>
    </location>
</feature>
<feature type="region of interest" description="Disordered" evidence="1">
    <location>
        <begin position="727"/>
        <end position="850"/>
    </location>
</feature>
<feature type="region of interest" description="Disordered" evidence="1">
    <location>
        <begin position="864"/>
        <end position="914"/>
    </location>
</feature>
<reference evidence="2" key="1">
    <citation type="submission" date="2019-10" db="EMBL/GenBank/DDBJ databases">
        <authorList>
            <consortium name="DOE Joint Genome Institute"/>
            <person name="Kuo A."/>
            <person name="Miyauchi S."/>
            <person name="Kiss E."/>
            <person name="Drula E."/>
            <person name="Kohler A."/>
            <person name="Sanchez-Garcia M."/>
            <person name="Andreopoulos B."/>
            <person name="Barry K.W."/>
            <person name="Bonito G."/>
            <person name="Buee M."/>
            <person name="Carver A."/>
            <person name="Chen C."/>
            <person name="Cichocki N."/>
            <person name="Clum A."/>
            <person name="Culley D."/>
            <person name="Crous P.W."/>
            <person name="Fauchery L."/>
            <person name="Girlanda M."/>
            <person name="Hayes R."/>
            <person name="Keri Z."/>
            <person name="LaButti K."/>
            <person name="Lipzen A."/>
            <person name="Lombard V."/>
            <person name="Magnuson J."/>
            <person name="Maillard F."/>
            <person name="Morin E."/>
            <person name="Murat C."/>
            <person name="Nolan M."/>
            <person name="Ohm R."/>
            <person name="Pangilinan J."/>
            <person name="Pereira M."/>
            <person name="Perotto S."/>
            <person name="Peter M."/>
            <person name="Riley R."/>
            <person name="Sitrit Y."/>
            <person name="Stielow B."/>
            <person name="Szollosi G."/>
            <person name="Zifcakova L."/>
            <person name="Stursova M."/>
            <person name="Spatafora J.W."/>
            <person name="Tedersoo L."/>
            <person name="Vaario L.-M."/>
            <person name="Yamada A."/>
            <person name="Yan M."/>
            <person name="Wang P."/>
            <person name="Xu J."/>
            <person name="Bruns T."/>
            <person name="Baldrian P."/>
            <person name="Vilgalys R."/>
            <person name="Henrissat B."/>
            <person name="Grigoriev I.V."/>
            <person name="Hibbett D."/>
            <person name="Nagy L.G."/>
            <person name="Martin F.M."/>
        </authorList>
    </citation>
    <scope>NUCLEOTIDE SEQUENCE</scope>
    <source>
        <strain evidence="2">Prilba</strain>
    </source>
</reference>
<feature type="region of interest" description="Disordered" evidence="1">
    <location>
        <begin position="1479"/>
        <end position="1513"/>
    </location>
</feature>
<name>A0A9P5T9F8_9AGAM</name>
<gene>
    <name evidence="2" type="ORF">DFH94DRAFT_629163</name>
</gene>
<organism evidence="2 3">
    <name type="scientific">Russula ochroleuca</name>
    <dbReference type="NCBI Taxonomy" id="152965"/>
    <lineage>
        <taxon>Eukaryota</taxon>
        <taxon>Fungi</taxon>
        <taxon>Dikarya</taxon>
        <taxon>Basidiomycota</taxon>
        <taxon>Agaricomycotina</taxon>
        <taxon>Agaricomycetes</taxon>
        <taxon>Russulales</taxon>
        <taxon>Russulaceae</taxon>
        <taxon>Russula</taxon>
    </lineage>
</organism>
<dbReference type="Proteomes" id="UP000759537">
    <property type="component" value="Unassembled WGS sequence"/>
</dbReference>
<feature type="region of interest" description="Disordered" evidence="1">
    <location>
        <begin position="1405"/>
        <end position="1446"/>
    </location>
</feature>
<feature type="compositionally biased region" description="Low complexity" evidence="1">
    <location>
        <begin position="532"/>
        <end position="547"/>
    </location>
</feature>
<accession>A0A9P5T9F8</accession>
<feature type="compositionally biased region" description="Basic and acidic residues" evidence="1">
    <location>
        <begin position="334"/>
        <end position="347"/>
    </location>
</feature>
<evidence type="ECO:0000256" key="1">
    <source>
        <dbReference type="SAM" id="MobiDB-lite"/>
    </source>
</evidence>
<feature type="compositionally biased region" description="Polar residues" evidence="1">
    <location>
        <begin position="297"/>
        <end position="313"/>
    </location>
</feature>
<feature type="region of interest" description="Disordered" evidence="1">
    <location>
        <begin position="1"/>
        <end position="23"/>
    </location>
</feature>
<feature type="compositionally biased region" description="Low complexity" evidence="1">
    <location>
        <begin position="136"/>
        <end position="169"/>
    </location>
</feature>
<feature type="compositionally biased region" description="Polar residues" evidence="1">
    <location>
        <begin position="1186"/>
        <end position="1203"/>
    </location>
</feature>
<keyword evidence="3" id="KW-1185">Reference proteome</keyword>
<feature type="region of interest" description="Disordered" evidence="1">
    <location>
        <begin position="82"/>
        <end position="209"/>
    </location>
</feature>
<feature type="compositionally biased region" description="Polar residues" evidence="1">
    <location>
        <begin position="654"/>
        <end position="672"/>
    </location>
</feature>
<feature type="region of interest" description="Disordered" evidence="1">
    <location>
        <begin position="297"/>
        <end position="691"/>
    </location>
</feature>
<protein>
    <submittedName>
        <fullName evidence="2">Uncharacterized protein</fullName>
    </submittedName>
</protein>
<feature type="compositionally biased region" description="Basic and acidic residues" evidence="1">
    <location>
        <begin position="508"/>
        <end position="520"/>
    </location>
</feature>
<reference evidence="2" key="2">
    <citation type="journal article" date="2020" name="Nat. Commun.">
        <title>Large-scale genome sequencing of mycorrhizal fungi provides insights into the early evolution of symbiotic traits.</title>
        <authorList>
            <person name="Miyauchi S."/>
            <person name="Kiss E."/>
            <person name="Kuo A."/>
            <person name="Drula E."/>
            <person name="Kohler A."/>
            <person name="Sanchez-Garcia M."/>
            <person name="Morin E."/>
            <person name="Andreopoulos B."/>
            <person name="Barry K.W."/>
            <person name="Bonito G."/>
            <person name="Buee M."/>
            <person name="Carver A."/>
            <person name="Chen C."/>
            <person name="Cichocki N."/>
            <person name="Clum A."/>
            <person name="Culley D."/>
            <person name="Crous P.W."/>
            <person name="Fauchery L."/>
            <person name="Girlanda M."/>
            <person name="Hayes R.D."/>
            <person name="Keri Z."/>
            <person name="LaButti K."/>
            <person name="Lipzen A."/>
            <person name="Lombard V."/>
            <person name="Magnuson J."/>
            <person name="Maillard F."/>
            <person name="Murat C."/>
            <person name="Nolan M."/>
            <person name="Ohm R.A."/>
            <person name="Pangilinan J."/>
            <person name="Pereira M.F."/>
            <person name="Perotto S."/>
            <person name="Peter M."/>
            <person name="Pfister S."/>
            <person name="Riley R."/>
            <person name="Sitrit Y."/>
            <person name="Stielow J.B."/>
            <person name="Szollosi G."/>
            <person name="Zifcakova L."/>
            <person name="Stursova M."/>
            <person name="Spatafora J.W."/>
            <person name="Tedersoo L."/>
            <person name="Vaario L.M."/>
            <person name="Yamada A."/>
            <person name="Yan M."/>
            <person name="Wang P."/>
            <person name="Xu J."/>
            <person name="Bruns T."/>
            <person name="Baldrian P."/>
            <person name="Vilgalys R."/>
            <person name="Dunand C."/>
            <person name="Henrissat B."/>
            <person name="Grigoriev I.V."/>
            <person name="Hibbett D."/>
            <person name="Nagy L.G."/>
            <person name="Martin F.M."/>
        </authorList>
    </citation>
    <scope>NUCLEOTIDE SEQUENCE</scope>
    <source>
        <strain evidence="2">Prilba</strain>
    </source>
</reference>
<evidence type="ECO:0000313" key="2">
    <source>
        <dbReference type="EMBL" id="KAF8480921.1"/>
    </source>
</evidence>
<feature type="region of interest" description="Disordered" evidence="1">
    <location>
        <begin position="1134"/>
        <end position="1214"/>
    </location>
</feature>
<feature type="compositionally biased region" description="Basic and acidic residues" evidence="1">
    <location>
        <begin position="568"/>
        <end position="611"/>
    </location>
</feature>
<evidence type="ECO:0000313" key="3">
    <source>
        <dbReference type="Proteomes" id="UP000759537"/>
    </source>
</evidence>
<dbReference type="EMBL" id="WHVB01000007">
    <property type="protein sequence ID" value="KAF8480921.1"/>
    <property type="molecule type" value="Genomic_DNA"/>
</dbReference>
<feature type="region of interest" description="Disordered" evidence="1">
    <location>
        <begin position="1044"/>
        <end position="1087"/>
    </location>
</feature>
<feature type="compositionally biased region" description="Low complexity" evidence="1">
    <location>
        <begin position="631"/>
        <end position="645"/>
    </location>
</feature>
<feature type="region of interest" description="Disordered" evidence="1">
    <location>
        <begin position="1256"/>
        <end position="1328"/>
    </location>
</feature>
<proteinExistence type="predicted"/>
<feature type="compositionally biased region" description="Polar residues" evidence="1">
    <location>
        <begin position="1302"/>
        <end position="1315"/>
    </location>
</feature>
<comment type="caution">
    <text evidence="2">The sequence shown here is derived from an EMBL/GenBank/DDBJ whole genome shotgun (WGS) entry which is preliminary data.</text>
</comment>
<sequence length="1513" mass="161305">MTNGAAEVSTSSPPSTPPASVPAISDISTTAEQGKDGRRFVVASSCFVHPSPTLFTAGTTVVSGSTAPLKKFSAVKINKRFMEQNSSTPGASQTLTSSPSSKIATKSPPPPATHTRLVTKLTRLPSSSTGTGPGWTRPSSTTPTLAPSPVSSGVSVVSPPVPAPASHGPPQLPHVGKVIQPQPRGAIQAPSMTKPESANGSSKPAWRTLKLGGSTSGVLGVQSEFPTAAEVAQARLNGVQEKKQPTDIPVTPSTATTEADTFRGVHLNPNAHHWDEMEEDNDDYLGGVIEFGDGRQYQIQQPVDVPQTTQDSSVPAPETSSQGPQPPSAPAGINKEDRFSDDYDRSWPRSAALSSNIRPRVGPPAGASTSSNSSMSPQEASRVLFNERSNRREPWSSNNRNAPPDGRLGRDATLHSNVQLLQKHGLDRSRELRRDTTSSQGADDQRWERGRRASNATTTHSAISGGRDSSRESLRQLPPHLASIPKSLPPSQTHQLPHLLPPSGRHGSSREPWRQGRSPERSPVIPSPLDTSSHFSPSSSPSVVHSPQTLTAAPADDETARKVAMHTAAERAKARRQRDEEERERERERARKKAAELEERMKLLEKAHTQEHPAAQETQREPTSPVPASDRQSIVRSLSSRQSSRGPDHEPTSPIRNQGDTQLPSTVTSWRSNAAPLPPMSPRRSSHSPVAPVVSFPSAFQVLGVQLLDSSNDESLEEVEFTDLGKFVGVEPTPDEAVVPSPFQRVDVSTEDDQPPPTRTRSDLDPSWRRKASLPSVKEQPSIVTSTDAASEPPTSREADTAPASPSVPTTSIGMGSPARPLTDGYFPGQSLSVPPSLSSQRSPRAPSISTFDDAMSRIKGAMQTKPHRNTHHTDRAAAANSNAHSVEQPRFSRGITQTPRSHPPRVPEPGEPFTTLTELDDDMQSGHPGQVRLPSCSKALEPLSKRALANLKRSTLPLRWEVLSWDPPVEGMSFRDYSVNSVLFQKSFQKGNIRYPVTLPPSGAYLTRRSSPATPKVHLPAKPLVNKTVVSGGAFGRPRVADENSNWRRTLPSIPDQVESAASSEGLVTRSGSSPPDTDKASDVALSVETETTLPVQWSTKSRAEPKMPAGASVAFYRESTSCPSVSFTVSSELEDVRQPETTITSLPTEEVALVSPPLGDPKGNAIDGSSTLASPPEKAESKSSDGSSDTPLTPPGSTGWTKSLVKDSPVRQPDPEHLKLLWSQTSEKAGVSGVNSLEGITDDLPSVPFTFQEVKSEDGETPPPTGSNGAGPSRMSLHDVTRAFQQVPPPPAGSIAGKASPQSPAVQPATSGSVRHPGFPPHAQPVHTAPAYAYSPMLSHSPAPTLMYPHPIAPNPMMGGSSAQYTQPMWIPMTTAPGGQTPGPVRALHSPYPAHPSYMPYPSPGAYAASQPGPPGPPNGAQNRPRPGPAGLSPNMSHSRVPTQVPMYHQGSPVLVHPQVMHVQPSYPGSMPAGRGMPMQASHPTPNPHAGGYTPTTHAPYVRSPWHPPVN</sequence>
<feature type="region of interest" description="Disordered" evidence="1">
    <location>
        <begin position="236"/>
        <end position="258"/>
    </location>
</feature>
<dbReference type="OrthoDB" id="205794at2759"/>
<feature type="compositionally biased region" description="Polar residues" evidence="1">
    <location>
        <begin position="83"/>
        <end position="104"/>
    </location>
</feature>